<evidence type="ECO:0000313" key="2">
    <source>
        <dbReference type="EMBL" id="AYK13956.1"/>
    </source>
</evidence>
<sequence length="116" mass="13482">MGKHLNRVCFQDKASERLKNNPLQFILTDIIFANNIKFKTYIRINEIVIELSLTIVAIYQLAVNLKHIIKVKYINILNIFLIIDLELIEKNNLLNSKNILFCLIACLFKLILVAII</sequence>
<evidence type="ECO:0008006" key="4">
    <source>
        <dbReference type="Google" id="ProtNLM"/>
    </source>
</evidence>
<dbReference type="AlphaFoldDB" id="A0A660HPH7"/>
<feature type="transmembrane region" description="Helical" evidence="1">
    <location>
        <begin position="44"/>
        <end position="62"/>
    </location>
</feature>
<reference evidence="2 3" key="1">
    <citation type="journal article" date="2016" name="Int. J. Syst. Evol. Microbiol.">
        <title>Methanosarcina flavescens sp. nov., a methanogenic archaeon isolated from a full-scale anaerobic digester.</title>
        <authorList>
            <person name="Kern T."/>
            <person name="Fischer M.A."/>
            <person name="Deppenmeier U."/>
            <person name="Schmitz R.A."/>
            <person name="Rother M."/>
        </authorList>
    </citation>
    <scope>NUCLEOTIDE SEQUENCE [LARGE SCALE GENOMIC DNA]</scope>
    <source>
        <strain evidence="2 3">E03.2</strain>
    </source>
</reference>
<accession>A0A660HPH7</accession>
<keyword evidence="1" id="KW-0812">Transmembrane</keyword>
<proteinExistence type="predicted"/>
<protein>
    <recommendedName>
        <fullName evidence="4">Transmembrane protein</fullName>
    </recommendedName>
</protein>
<dbReference type="KEGG" id="mfz:AOB57_000890"/>
<evidence type="ECO:0000256" key="1">
    <source>
        <dbReference type="SAM" id="Phobius"/>
    </source>
</evidence>
<dbReference type="Proteomes" id="UP000053087">
    <property type="component" value="Chromosome"/>
</dbReference>
<dbReference type="EMBL" id="CP032683">
    <property type="protein sequence ID" value="AYK13956.1"/>
    <property type="molecule type" value="Genomic_DNA"/>
</dbReference>
<organism evidence="2 3">
    <name type="scientific">Methanosarcina flavescens</name>
    <dbReference type="NCBI Taxonomy" id="1715806"/>
    <lineage>
        <taxon>Archaea</taxon>
        <taxon>Methanobacteriati</taxon>
        <taxon>Methanobacteriota</taxon>
        <taxon>Stenosarchaea group</taxon>
        <taxon>Methanomicrobia</taxon>
        <taxon>Methanosarcinales</taxon>
        <taxon>Methanosarcinaceae</taxon>
        <taxon>Methanosarcina</taxon>
    </lineage>
</organism>
<keyword evidence="1" id="KW-0472">Membrane</keyword>
<gene>
    <name evidence="2" type="ORF">AOB57_000890</name>
</gene>
<keyword evidence="1" id="KW-1133">Transmembrane helix</keyword>
<keyword evidence="3" id="KW-1185">Reference proteome</keyword>
<name>A0A660HPH7_9EURY</name>
<evidence type="ECO:0000313" key="3">
    <source>
        <dbReference type="Proteomes" id="UP000053087"/>
    </source>
</evidence>
<feature type="transmembrane region" description="Helical" evidence="1">
    <location>
        <begin position="99"/>
        <end position="115"/>
    </location>
</feature>